<dbReference type="SMART" id="SM00421">
    <property type="entry name" value="HTH_LUXR"/>
    <property type="match status" value="1"/>
</dbReference>
<dbReference type="RefSeq" id="WP_345826065.1">
    <property type="nucleotide sequence ID" value="NZ_JBDIML010000006.1"/>
</dbReference>
<dbReference type="Proteomes" id="UP001444625">
    <property type="component" value="Unassembled WGS sequence"/>
</dbReference>
<comment type="caution">
    <text evidence="5">The sequence shown here is derived from an EMBL/GenBank/DDBJ whole genome shotgun (WGS) entry which is preliminary data.</text>
</comment>
<reference evidence="5 6" key="1">
    <citation type="submission" date="2024-05" db="EMBL/GenBank/DDBJ databases">
        <authorList>
            <person name="Haq I."/>
            <person name="Ullah Z."/>
            <person name="Ahmad R."/>
            <person name="Li M."/>
            <person name="Tong Y."/>
        </authorList>
    </citation>
    <scope>NUCLEOTIDE SEQUENCE [LARGE SCALE GENOMIC DNA]</scope>
    <source>
        <strain evidence="5 6">16A2E</strain>
    </source>
</reference>
<dbReference type="PANTHER" id="PTHR44688">
    <property type="entry name" value="DNA-BINDING TRANSCRIPTIONAL ACTIVATOR DEVR_DOSR"/>
    <property type="match status" value="1"/>
</dbReference>
<keyword evidence="3" id="KW-0804">Transcription</keyword>
<organism evidence="5 6">
    <name type="scientific">Ornithinibacillus xuwenensis</name>
    <dbReference type="NCBI Taxonomy" id="3144668"/>
    <lineage>
        <taxon>Bacteria</taxon>
        <taxon>Bacillati</taxon>
        <taxon>Bacillota</taxon>
        <taxon>Bacilli</taxon>
        <taxon>Bacillales</taxon>
        <taxon>Bacillaceae</taxon>
        <taxon>Ornithinibacillus</taxon>
    </lineage>
</organism>
<evidence type="ECO:0000256" key="2">
    <source>
        <dbReference type="ARBA" id="ARBA00023125"/>
    </source>
</evidence>
<dbReference type="Pfam" id="PF01637">
    <property type="entry name" value="ATPase_2"/>
    <property type="match status" value="1"/>
</dbReference>
<evidence type="ECO:0000313" key="6">
    <source>
        <dbReference type="Proteomes" id="UP001444625"/>
    </source>
</evidence>
<dbReference type="PROSITE" id="PS50043">
    <property type="entry name" value="HTH_LUXR_2"/>
    <property type="match status" value="1"/>
</dbReference>
<dbReference type="Gene3D" id="1.10.10.10">
    <property type="entry name" value="Winged helix-like DNA-binding domain superfamily/Winged helix DNA-binding domain"/>
    <property type="match status" value="1"/>
</dbReference>
<dbReference type="InterPro" id="IPR000792">
    <property type="entry name" value="Tscrpt_reg_LuxR_C"/>
</dbReference>
<proteinExistence type="predicted"/>
<accession>A0ABU9XJV8</accession>
<protein>
    <submittedName>
        <fullName evidence="5">LuxR family transcriptional regulator</fullName>
    </submittedName>
</protein>
<dbReference type="SUPFAM" id="SSF46894">
    <property type="entry name" value="C-terminal effector domain of the bipartite response regulators"/>
    <property type="match status" value="1"/>
</dbReference>
<evidence type="ECO:0000313" key="5">
    <source>
        <dbReference type="EMBL" id="MEN2768576.1"/>
    </source>
</evidence>
<keyword evidence="1" id="KW-0805">Transcription regulation</keyword>
<dbReference type="InterPro" id="IPR016032">
    <property type="entry name" value="Sig_transdc_resp-reg_C-effctor"/>
</dbReference>
<keyword evidence="6" id="KW-1185">Reference proteome</keyword>
<dbReference type="InterPro" id="IPR027417">
    <property type="entry name" value="P-loop_NTPase"/>
</dbReference>
<dbReference type="SUPFAM" id="SSF52540">
    <property type="entry name" value="P-loop containing nucleoside triphosphate hydrolases"/>
    <property type="match status" value="1"/>
</dbReference>
<gene>
    <name evidence="5" type="ORF">ABC228_15445</name>
</gene>
<keyword evidence="2" id="KW-0238">DNA-binding</keyword>
<dbReference type="InterPro" id="IPR036388">
    <property type="entry name" value="WH-like_DNA-bd_sf"/>
</dbReference>
<evidence type="ECO:0000259" key="4">
    <source>
        <dbReference type="PROSITE" id="PS50043"/>
    </source>
</evidence>
<sequence>MTESEGASKENRAINEVIQEVEKSYFIGRQDELKFFHEYTQLNNSEYNIIHFYGNGGIGKTFLLQEFSRVTANYNLPYIYLDSQDFSNTPQAFIEYFHSCLISTFEPSESNMPSVSVQDCLEFVKNLTGRVVIAIDTYEQMDELDRWFRNAFLRKLSSNCYIILASRKPLTGEWIESPAWRKVTKQIELKPFSYDQTLSYLSKNGISNPREAKRVWQFTKGHPLTLSLATMSTFASNQELPFLKNTSEILTNLTKRWLNEVKNEQLYSIIEIAALFHEFDQNCIAEILNHEISNQFFHDLIALSFIQKTRKGWSFHELIRDAIQVELKARNPERFEMVTNKIIQFYYHRIIKNQKKEDIESFFYHIGDDLIQSIFFQNSIKETSLYLEPVGPYNFHEVEAFFGYVKANLTKSKADFYHRTTNTSFHFYAPLEHNQRELEMIGPEYVQKIGYDGTRLLKNNEGETLAISIIVPINQSTISLLENEPVSRSYFKNLTEKEKAYFHVPSDKTAGHFIRYLEYKDPSDSYIRSYVLYSLFPLLFHGGKVVTSTPLDLFQDLLHKFGFQKVPGADHYDYCKHESTPTYVLDISGTKLIPYLKQFLNGFSQEKELELLIEEFSLTNREQEIMALLLENKRITEIANELYLAEITVKKALSRIYKKANVKNRSQLMNRIMEII</sequence>
<dbReference type="Pfam" id="PF00196">
    <property type="entry name" value="GerE"/>
    <property type="match status" value="1"/>
</dbReference>
<dbReference type="PANTHER" id="PTHR44688:SF16">
    <property type="entry name" value="DNA-BINDING TRANSCRIPTIONAL ACTIVATOR DEVR_DOSR"/>
    <property type="match status" value="1"/>
</dbReference>
<evidence type="ECO:0000256" key="1">
    <source>
        <dbReference type="ARBA" id="ARBA00023015"/>
    </source>
</evidence>
<name>A0ABU9XJV8_9BACI</name>
<dbReference type="InterPro" id="IPR011579">
    <property type="entry name" value="ATPase_dom"/>
</dbReference>
<feature type="domain" description="HTH luxR-type" evidence="4">
    <location>
        <begin position="611"/>
        <end position="676"/>
    </location>
</feature>
<evidence type="ECO:0000256" key="3">
    <source>
        <dbReference type="ARBA" id="ARBA00023163"/>
    </source>
</evidence>
<dbReference type="Gene3D" id="3.40.50.300">
    <property type="entry name" value="P-loop containing nucleotide triphosphate hydrolases"/>
    <property type="match status" value="1"/>
</dbReference>
<dbReference type="EMBL" id="JBDIML010000006">
    <property type="protein sequence ID" value="MEN2768576.1"/>
    <property type="molecule type" value="Genomic_DNA"/>
</dbReference>
<dbReference type="CDD" id="cd06170">
    <property type="entry name" value="LuxR_C_like"/>
    <property type="match status" value="1"/>
</dbReference>